<dbReference type="OrthoDB" id="5857104at2759"/>
<evidence type="ECO:0000256" key="1">
    <source>
        <dbReference type="SAM" id="MobiDB-lite"/>
    </source>
</evidence>
<gene>
    <name evidence="2" type="ORF">Tcan_04075</name>
</gene>
<keyword evidence="3" id="KW-1185">Reference proteome</keyword>
<dbReference type="AlphaFoldDB" id="A0A0B2VK24"/>
<evidence type="ECO:0000313" key="3">
    <source>
        <dbReference type="Proteomes" id="UP000031036"/>
    </source>
</evidence>
<dbReference type="EMBL" id="JPKZ01001438">
    <property type="protein sequence ID" value="KHN81958.1"/>
    <property type="molecule type" value="Genomic_DNA"/>
</dbReference>
<name>A0A0B2VK24_TOXCA</name>
<reference evidence="2 3" key="1">
    <citation type="submission" date="2014-11" db="EMBL/GenBank/DDBJ databases">
        <title>Genetic blueprint of the zoonotic pathogen Toxocara canis.</title>
        <authorList>
            <person name="Zhu X.-Q."/>
            <person name="Korhonen P.K."/>
            <person name="Cai H."/>
            <person name="Young N.D."/>
            <person name="Nejsum P."/>
            <person name="von Samson-Himmelstjerna G."/>
            <person name="Boag P.R."/>
            <person name="Tan P."/>
            <person name="Li Q."/>
            <person name="Min J."/>
            <person name="Yang Y."/>
            <person name="Wang X."/>
            <person name="Fang X."/>
            <person name="Hall R.S."/>
            <person name="Hofmann A."/>
            <person name="Sternberg P.W."/>
            <person name="Jex A.R."/>
            <person name="Gasser R.B."/>
        </authorList>
    </citation>
    <scope>NUCLEOTIDE SEQUENCE [LARGE SCALE GENOMIC DNA]</scope>
    <source>
        <strain evidence="2">PN_DK_2014</strain>
    </source>
</reference>
<dbReference type="STRING" id="6265.A0A0B2VK24"/>
<organism evidence="2 3">
    <name type="scientific">Toxocara canis</name>
    <name type="common">Canine roundworm</name>
    <dbReference type="NCBI Taxonomy" id="6265"/>
    <lineage>
        <taxon>Eukaryota</taxon>
        <taxon>Metazoa</taxon>
        <taxon>Ecdysozoa</taxon>
        <taxon>Nematoda</taxon>
        <taxon>Chromadorea</taxon>
        <taxon>Rhabditida</taxon>
        <taxon>Spirurina</taxon>
        <taxon>Ascaridomorpha</taxon>
        <taxon>Ascaridoidea</taxon>
        <taxon>Toxocaridae</taxon>
        <taxon>Toxocara</taxon>
    </lineage>
</organism>
<proteinExistence type="predicted"/>
<feature type="non-terminal residue" evidence="2">
    <location>
        <position position="1"/>
    </location>
</feature>
<accession>A0A0B2VK24</accession>
<dbReference type="Proteomes" id="UP000031036">
    <property type="component" value="Unassembled WGS sequence"/>
</dbReference>
<evidence type="ECO:0000313" key="2">
    <source>
        <dbReference type="EMBL" id="KHN81958.1"/>
    </source>
</evidence>
<sequence length="317" mass="34385">KQKPQPPASEWRKIPEETTFKDGNSLREYQFEGIIRPEEKTLLRRVAEIYTTLQTKKWNGAASIELLEDSDEERSTPLQARIKRGRKKGSLSNGTAMRDLVDAEKEKMRALVHQSFLQRLEQLPLAAAAAMAQGAFLLPQLLTASGSPSSQQQAAMLSSLFGVPSVSTATSTSTTSVVKAPHISGEHSSTEDVLNLSTKRSMSASSLERLQPSTSNAVASVSATPQPASALINTLNFSELLALANLPPDEERSTPLQARIKRGRKKGSLSNGTAMRDLVDAEKEKMRALVHQSFLQRLEQLPLAAAAAMAQGAFLPA</sequence>
<feature type="region of interest" description="Disordered" evidence="1">
    <location>
        <begin position="176"/>
        <end position="195"/>
    </location>
</feature>
<comment type="caution">
    <text evidence="2">The sequence shown here is derived from an EMBL/GenBank/DDBJ whole genome shotgun (WGS) entry which is preliminary data.</text>
</comment>
<protein>
    <submittedName>
        <fullName evidence="2">Uncharacterized protein</fullName>
    </submittedName>
</protein>